<dbReference type="EMBL" id="JADXDR010000035">
    <property type="protein sequence ID" value="KAI7843871.1"/>
    <property type="molecule type" value="Genomic_DNA"/>
</dbReference>
<keyword evidence="6 7" id="KW-0472">Membrane</keyword>
<keyword evidence="3 7" id="KW-0812">Transmembrane</keyword>
<reference evidence="8" key="1">
    <citation type="submission" date="2020-11" db="EMBL/GenBank/DDBJ databases">
        <title>Chlorella ohadii genome sequencing and assembly.</title>
        <authorList>
            <person name="Murik O."/>
            <person name="Treves H."/>
            <person name="Kedem I."/>
            <person name="Shotland Y."/>
            <person name="Kaplan A."/>
        </authorList>
    </citation>
    <scope>NUCLEOTIDE SEQUENCE</scope>
    <source>
        <strain evidence="8">1</strain>
    </source>
</reference>
<comment type="caution">
    <text evidence="8">The sequence shown here is derived from an EMBL/GenBank/DDBJ whole genome shotgun (WGS) entry which is preliminary data.</text>
</comment>
<sequence>MIVYRKAFLGLHLLFRFYGSALLRTAIWGAIAALQTTLLYVFVDTTVAHWFAVSSGSLASYSVFTGMLALLVIFRQQAGYGRFHEGRTKLQAMSAAWTDACMKVLDFDGGNKSYGPPDAAGSRFRHDCVHLFSLLHGLAMQFLRSDWHLENLSEHDSTRLPAWDSANSHTYSPAFIHQFVLPFCINLPALQDSANFHRMFDHADSANSHTYSPALIDYFVLRSISARRLRYNAAHPIPVVGRLRPTEMGHLHIDSAQRTVTVDREAWNAACKAGWASGRQSILMSARHQLYSARHHLFTNSQGKYVRGAAERVYQVFQWVHARCRQRMVEGGLDMPAPILATAYQSMSRGLEAFEGCSSRCPSRWCPQFTLPFAVVSAITDKALGIALATIVALAYWTLNEVSREMEDPYCFEPNDIPLARLQYQFNERILAAATAQLPAGLDDDLEFRKSLQLAFRSAASGSLGAPDAAMATPDAEVVPAAPAAGLAPAVSLAPAPAVPPAVPSVRFAAGAPQAAAWQGQAAAAGAAGIGAAAANGAT</sequence>
<keyword evidence="9" id="KW-1185">Reference proteome</keyword>
<gene>
    <name evidence="8" type="ORF">COHA_002419</name>
</gene>
<comment type="subcellular location">
    <subcellularLocation>
        <location evidence="1">Membrane</location>
        <topology evidence="1">Multi-pass membrane protein</topology>
    </subcellularLocation>
</comment>
<evidence type="ECO:0000256" key="2">
    <source>
        <dbReference type="ARBA" id="ARBA00022448"/>
    </source>
</evidence>
<evidence type="ECO:0000256" key="4">
    <source>
        <dbReference type="ARBA" id="ARBA00022989"/>
    </source>
</evidence>
<dbReference type="PANTHER" id="PTHR33281">
    <property type="entry name" value="UPF0187 PROTEIN YNEE"/>
    <property type="match status" value="1"/>
</dbReference>
<dbReference type="GO" id="GO:0006811">
    <property type="term" value="P:monoatomic ion transport"/>
    <property type="evidence" value="ECO:0007669"/>
    <property type="project" value="UniProtKB-KW"/>
</dbReference>
<dbReference type="Pfam" id="PF25539">
    <property type="entry name" value="Bestrophin_2"/>
    <property type="match status" value="2"/>
</dbReference>
<keyword evidence="5" id="KW-0406">Ion transport</keyword>
<dbReference type="Proteomes" id="UP001205105">
    <property type="component" value="Unassembled WGS sequence"/>
</dbReference>
<feature type="transmembrane region" description="Helical" evidence="7">
    <location>
        <begin position="49"/>
        <end position="74"/>
    </location>
</feature>
<accession>A0AAD5DX47</accession>
<dbReference type="InterPro" id="IPR044669">
    <property type="entry name" value="YneE/VCCN1/2-like"/>
</dbReference>
<dbReference type="AlphaFoldDB" id="A0AAD5DX47"/>
<name>A0AAD5DX47_9CHLO</name>
<keyword evidence="2" id="KW-0813">Transport</keyword>
<evidence type="ECO:0000313" key="8">
    <source>
        <dbReference type="EMBL" id="KAI7843871.1"/>
    </source>
</evidence>
<organism evidence="8 9">
    <name type="scientific">Chlorella ohadii</name>
    <dbReference type="NCBI Taxonomy" id="2649997"/>
    <lineage>
        <taxon>Eukaryota</taxon>
        <taxon>Viridiplantae</taxon>
        <taxon>Chlorophyta</taxon>
        <taxon>core chlorophytes</taxon>
        <taxon>Trebouxiophyceae</taxon>
        <taxon>Chlorellales</taxon>
        <taxon>Chlorellaceae</taxon>
        <taxon>Chlorella clade</taxon>
        <taxon>Chlorella</taxon>
    </lineage>
</organism>
<dbReference type="GO" id="GO:0016020">
    <property type="term" value="C:membrane"/>
    <property type="evidence" value="ECO:0007669"/>
    <property type="project" value="UniProtKB-SubCell"/>
</dbReference>
<feature type="transmembrane region" description="Helical" evidence="7">
    <location>
        <begin position="21"/>
        <end position="43"/>
    </location>
</feature>
<evidence type="ECO:0000256" key="3">
    <source>
        <dbReference type="ARBA" id="ARBA00022692"/>
    </source>
</evidence>
<dbReference type="PANTHER" id="PTHR33281:SF20">
    <property type="match status" value="1"/>
</dbReference>
<protein>
    <submittedName>
        <fullName evidence="8">Uncharacterized protein</fullName>
    </submittedName>
</protein>
<proteinExistence type="predicted"/>
<evidence type="ECO:0000256" key="6">
    <source>
        <dbReference type="ARBA" id="ARBA00023136"/>
    </source>
</evidence>
<evidence type="ECO:0000256" key="1">
    <source>
        <dbReference type="ARBA" id="ARBA00004141"/>
    </source>
</evidence>
<evidence type="ECO:0000256" key="7">
    <source>
        <dbReference type="SAM" id="Phobius"/>
    </source>
</evidence>
<keyword evidence="4 7" id="KW-1133">Transmembrane helix</keyword>
<evidence type="ECO:0000256" key="5">
    <source>
        <dbReference type="ARBA" id="ARBA00023065"/>
    </source>
</evidence>
<evidence type="ECO:0000313" key="9">
    <source>
        <dbReference type="Proteomes" id="UP001205105"/>
    </source>
</evidence>